<dbReference type="Proteomes" id="UP000177905">
    <property type="component" value="Unassembled WGS sequence"/>
</dbReference>
<evidence type="ECO:0000313" key="2">
    <source>
        <dbReference type="Proteomes" id="UP000177905"/>
    </source>
</evidence>
<evidence type="ECO:0000313" key="1">
    <source>
        <dbReference type="EMBL" id="OGC14339.1"/>
    </source>
</evidence>
<name>A0A1F4S1S9_UNCSA</name>
<proteinExistence type="predicted"/>
<accession>A0A1F4S1S9</accession>
<protein>
    <submittedName>
        <fullName evidence="1">Uncharacterized protein</fullName>
    </submittedName>
</protein>
<sequence>MVGITYQKYTAQNPRNESARFSFHFYSQRISSFMRVFENILMPKLYKQLQDNPGSFDCDNLSRLVRQLNILTELQELTLDNISALDLRDTFCSPSNQESTPTEEAMFRIKYLASKLGHSIKRHGDYRTSEPMGLSFAYDNQDYLVLGTRNEVEEGIKAGTLRYQRLGRPLFYLELSTPQTVTSPTDSLKTSNALLILKTDDSETTLSKVRIKARRMIMPSRFHFVPPHTLEKRIKALILDGEYSSAALLIFGAFSNFRKSEELIDSLHIKFLKGYLCETSEPNCVAKYLCWVAKQRGAKEALEIIRGTSLATDSKEVLCGGFSDPKKAGVILFKIALMQPKLANKLCEDAMQEINPGIIKNALDFLHNSRPSLFKSSVEYQEDPRSIFKNRGRLLGPTIPVKKRGLSISADTIDTIFSNPANHVASVSNPEKHEPRFPNRGEIELYRERGWETEYAILEKADVTKALVQDLTVKGDYESACGLLFEEERSIEEIAEILNIQALLPAQIMGILGCLPKESLQKLLAVAIEYGKGKLLHGELRDPFLLGLLFALAKLDTTSLSSLLNEMIQHEDPQSLGVYPQREAAYIILQEGMDPLKESHTRYLSALEQLCSMREEYATPIDFILYQQLLPDDKKPATPYAQADFYLRLIQAEDQPQVIRLQATVRLVQLGKIKGDIEKILPRKEFVLLLREVISAKHPLISYHNLEALMSSIDYDCGEELAIQLKAIQNTDIQLKRFAEYLRFINIGIRLMRSTSNEEKEEGLSMLLQLRDKRQANLFVSDQGLHTHKSEKIREAFASAIPSLYGKETATKLLEEMRKDKSDKVKTARNFAIIQLLKKSKERAKLRRLVDSPDKDISSAAGEALFDIYQEEESRPGLTDLATAQNLSDALRIKSGGRLCAIDLETQAFSSLEEMEVDRFMPESLRKNLALFNKLRKEFLHLTQETSQTEIDAVIDEVVDLIIAEKREQGDHKKLFQIIKEYDFSPKINQKIAVAWREILCEKNAAEAKKTLEQAAPQWPSNNNIPECIRQEAQRYIKTLKRSAQIETQGERDSTPYKEKLIAISDPEFTNFMIELHAAEEISSISNLENLAKKTREHPEWENRVRMAQVKIAIEKKDIAELIRLASFKRPDFDLPQFRPAYLTAAENGAIDLIRQSEDEEELLILRDTPVLYKPDSITQEINQSLAEIAVKKSEKSKLIKSIVIPYPEMSERTREHIAKALISIYEEEENIPELTTISFSTLFNQGIRDKALDAIERVLIMQREVIKLRDMSMVKGRRQESVKQAYQKAIELLRKDFVTTEQS</sequence>
<gene>
    <name evidence="1" type="ORF">A2290_08365</name>
</gene>
<comment type="caution">
    <text evidence="1">The sequence shown here is derived from an EMBL/GenBank/DDBJ whole genome shotgun (WGS) entry which is preliminary data.</text>
</comment>
<reference evidence="1 2" key="1">
    <citation type="journal article" date="2016" name="Nat. Commun.">
        <title>Thousands of microbial genomes shed light on interconnected biogeochemical processes in an aquifer system.</title>
        <authorList>
            <person name="Anantharaman K."/>
            <person name="Brown C.T."/>
            <person name="Hug L.A."/>
            <person name="Sharon I."/>
            <person name="Castelle C.J."/>
            <person name="Probst A.J."/>
            <person name="Thomas B.C."/>
            <person name="Singh A."/>
            <person name="Wilkins M.J."/>
            <person name="Karaoz U."/>
            <person name="Brodie E.L."/>
            <person name="Williams K.H."/>
            <person name="Hubbard S.S."/>
            <person name="Banfield J.F."/>
        </authorList>
    </citation>
    <scope>NUCLEOTIDE SEQUENCE [LARGE SCALE GENOMIC DNA]</scope>
</reference>
<dbReference type="EMBL" id="MEUA01000038">
    <property type="protein sequence ID" value="OGC14339.1"/>
    <property type="molecule type" value="Genomic_DNA"/>
</dbReference>
<organism evidence="1 2">
    <name type="scientific">candidate division WOR-1 bacterium RIFOXYB2_FULL_36_35</name>
    <dbReference type="NCBI Taxonomy" id="1802578"/>
    <lineage>
        <taxon>Bacteria</taxon>
        <taxon>Bacillati</taxon>
        <taxon>Saganbacteria</taxon>
    </lineage>
</organism>